<sequence>MLSALAPNNRLLSLAASEEAQVKGRHARVKRYGAKFATGFLEFYKRSEMADCTVVGPDGCEYRLHRLLLAYHSEYFRRLLSSEFKEGQARHAILKFEDTGNTWPILLEYFYTEEITLTDSNVLALFAASRELMIPAIQDYCADFAQSSLDSSNAIQFLSQAVQYNCDQFRSSCVTLVAQSFNTCCFQSTDGLPVEVILEILEHPQLYVQTEEQVLLFVENYVRRHKLDADTIRTLYSTVRLPFLSNERLASLVFCGEADAAAAGGGSVMGPPKDLLLAALAQRLYWLDHPERLPPATGGSGANAVGGSGGTLGSDSSECGTDMSRGGASGSSNGGVGRLLGNLAVLAGGRMAAAPRKTYCCSVEYGLPGGSEYVSVPMEAVWDDLATNLTVRVSGETEGDPDSILNTLDDPTSWFNVTGDDPSRPVWLEVVFPPHMRVVELTKYTFSHGMNMSAHMFPYGISDSSWFQMKGMSTQVSPGGEEPFTQLRTQDSCQQHTEFVVTVDPGCSTQVVWRRLRIVAGEESSQQVRLSIRRLKLFGRVEVSLLREPEGRDVVAAWRRRKEAVSSGRQFTMLRGMSAKRLDKC</sequence>
<feature type="domain" description="BTB" evidence="3">
    <location>
        <begin position="50"/>
        <end position="119"/>
    </location>
</feature>
<feature type="compositionally biased region" description="Gly residues" evidence="2">
    <location>
        <begin position="298"/>
        <end position="312"/>
    </location>
</feature>
<accession>A0A8J4LL78</accession>
<dbReference type="SUPFAM" id="SSF54695">
    <property type="entry name" value="POZ domain"/>
    <property type="match status" value="1"/>
</dbReference>
<dbReference type="EMBL" id="BNCP01000008">
    <property type="protein sequence ID" value="GIL76461.1"/>
    <property type="molecule type" value="Genomic_DNA"/>
</dbReference>
<dbReference type="Proteomes" id="UP000722791">
    <property type="component" value="Unassembled WGS sequence"/>
</dbReference>
<keyword evidence="7" id="KW-1185">Reference proteome</keyword>
<dbReference type="Gene3D" id="1.25.40.420">
    <property type="match status" value="1"/>
</dbReference>
<comment type="caution">
    <text evidence="5">The sequence shown here is derived from an EMBL/GenBank/DDBJ whole genome shotgun (WGS) entry which is preliminary data.</text>
</comment>
<evidence type="ECO:0000313" key="6">
    <source>
        <dbReference type="Proteomes" id="UP000722791"/>
    </source>
</evidence>
<comment type="pathway">
    <text evidence="1">Protein modification; protein ubiquitination.</text>
</comment>
<dbReference type="PANTHER" id="PTHR24410:SF23">
    <property type="entry name" value="BTB DOMAIN-CONTAINING PROTEIN-RELATED"/>
    <property type="match status" value="1"/>
</dbReference>
<dbReference type="Gene3D" id="3.30.710.10">
    <property type="entry name" value="Potassium Channel Kv1.1, Chain A"/>
    <property type="match status" value="1"/>
</dbReference>
<dbReference type="Proteomes" id="UP000747110">
    <property type="component" value="Unassembled WGS sequence"/>
</dbReference>
<proteinExistence type="predicted"/>
<reference evidence="5" key="1">
    <citation type="journal article" date="2021" name="Proc. Natl. Acad. Sci. U.S.A.">
        <title>Three genomes in the algal genus Volvox reveal the fate of a haploid sex-determining region after a transition to homothallism.</title>
        <authorList>
            <person name="Yamamoto K."/>
            <person name="Hamaji T."/>
            <person name="Kawai-Toyooka H."/>
            <person name="Matsuzaki R."/>
            <person name="Takahashi F."/>
            <person name="Nishimura Y."/>
            <person name="Kawachi M."/>
            <person name="Noguchi H."/>
            <person name="Minakuchi Y."/>
            <person name="Umen J.G."/>
            <person name="Toyoda A."/>
            <person name="Nozaki H."/>
        </authorList>
    </citation>
    <scope>NUCLEOTIDE SEQUENCE</scope>
    <source>
        <strain evidence="5">NIES-3785</strain>
        <strain evidence="4">NIES-3786</strain>
    </source>
</reference>
<dbReference type="SMART" id="SM00875">
    <property type="entry name" value="BACK"/>
    <property type="match status" value="1"/>
</dbReference>
<dbReference type="Pfam" id="PF00651">
    <property type="entry name" value="BTB"/>
    <property type="match status" value="1"/>
</dbReference>
<name>A0A8J4LL78_9CHLO</name>
<feature type="region of interest" description="Disordered" evidence="2">
    <location>
        <begin position="296"/>
        <end position="331"/>
    </location>
</feature>
<dbReference type="PROSITE" id="PS50097">
    <property type="entry name" value="BTB"/>
    <property type="match status" value="1"/>
</dbReference>
<dbReference type="InterPro" id="IPR011333">
    <property type="entry name" value="SKP1/BTB/POZ_sf"/>
</dbReference>
<dbReference type="CDD" id="cd18186">
    <property type="entry name" value="BTB_POZ_ZBTB_KLHL-like"/>
    <property type="match status" value="1"/>
</dbReference>
<dbReference type="PANTHER" id="PTHR24410">
    <property type="entry name" value="HL07962P-RELATED"/>
    <property type="match status" value="1"/>
</dbReference>
<protein>
    <recommendedName>
        <fullName evidence="3">BTB domain-containing protein</fullName>
    </recommendedName>
</protein>
<dbReference type="Pfam" id="PF07707">
    <property type="entry name" value="BACK"/>
    <property type="match status" value="1"/>
</dbReference>
<dbReference type="InterPro" id="IPR000210">
    <property type="entry name" value="BTB/POZ_dom"/>
</dbReference>
<evidence type="ECO:0000313" key="4">
    <source>
        <dbReference type="EMBL" id="GIL76461.1"/>
    </source>
</evidence>
<organism evidence="5 6">
    <name type="scientific">Volvox reticuliferus</name>
    <dbReference type="NCBI Taxonomy" id="1737510"/>
    <lineage>
        <taxon>Eukaryota</taxon>
        <taxon>Viridiplantae</taxon>
        <taxon>Chlorophyta</taxon>
        <taxon>core chlorophytes</taxon>
        <taxon>Chlorophyceae</taxon>
        <taxon>CS clade</taxon>
        <taxon>Chlamydomonadales</taxon>
        <taxon>Volvocaceae</taxon>
        <taxon>Volvox</taxon>
    </lineage>
</organism>
<evidence type="ECO:0000313" key="7">
    <source>
        <dbReference type="Proteomes" id="UP000747110"/>
    </source>
</evidence>
<dbReference type="InterPro" id="IPR011705">
    <property type="entry name" value="BACK"/>
</dbReference>
<dbReference type="OrthoDB" id="532951at2759"/>
<dbReference type="InterPro" id="IPR051481">
    <property type="entry name" value="BTB-POZ/Galectin-3-binding"/>
</dbReference>
<dbReference type="AlphaFoldDB" id="A0A8J4LL78"/>
<dbReference type="SMART" id="SM00225">
    <property type="entry name" value="BTB"/>
    <property type="match status" value="1"/>
</dbReference>
<dbReference type="CDD" id="cd14733">
    <property type="entry name" value="BACK"/>
    <property type="match status" value="1"/>
</dbReference>
<evidence type="ECO:0000256" key="2">
    <source>
        <dbReference type="SAM" id="MobiDB-lite"/>
    </source>
</evidence>
<evidence type="ECO:0000259" key="3">
    <source>
        <dbReference type="PROSITE" id="PS50097"/>
    </source>
</evidence>
<evidence type="ECO:0000313" key="5">
    <source>
        <dbReference type="EMBL" id="GIM01168.1"/>
    </source>
</evidence>
<evidence type="ECO:0000256" key="1">
    <source>
        <dbReference type="ARBA" id="ARBA00004906"/>
    </source>
</evidence>
<gene>
    <name evidence="4" type="ORF">Vretifemale_6156</name>
    <name evidence="5" type="ORF">Vretimale_5993</name>
</gene>
<dbReference type="EMBL" id="BNCQ01000008">
    <property type="protein sequence ID" value="GIM01168.1"/>
    <property type="molecule type" value="Genomic_DNA"/>
</dbReference>